<sequence>MLEGKLLPPTVTALCSVLAVTLIGTETLPKDWLNRTFHVWQEAVHDTLRWLQANNPLYENIQISMENLNVLLENSIPVELEAVMRYKEDVEMARREREKVADAGNNEQGDVSVSHELTATSDSGDIIPIHVLGVTDMDQSKVSSSELMTFALANLYDNSHEGGYVVRHSKTAINDFGQTASQTGNPNPLAAAFPALFPYGEGGIEAEWKAKLSLCEHAQWALQKDFERDNLAMASITVANLRQAEAEEGRKEPISNPRVRVLCKHVTAANGCIVGSDSACARYRGMIWGTCLTLGGPSLWLTINPADVHNPIAQIFVGESIDMDNFNTHLGPDSNHHAENITSNPYATAEYFNFIINTTLETLFGISKRGSRTNSEIGVLGHLSGYFGVVEAQGRGSLHVHMLLWLANALNIEEMHEKLQEEVFREKI</sequence>
<protein>
    <submittedName>
        <fullName evidence="3">Uncharacterized protein</fullName>
    </submittedName>
</protein>
<dbReference type="STRING" id="1036808.A0A0C2ZT90"/>
<dbReference type="EMBL" id="KN822026">
    <property type="protein sequence ID" value="KIM64728.1"/>
    <property type="molecule type" value="Genomic_DNA"/>
</dbReference>
<reference evidence="4" key="2">
    <citation type="submission" date="2015-01" db="EMBL/GenBank/DDBJ databases">
        <title>Evolutionary Origins and Diversification of the Mycorrhizal Mutualists.</title>
        <authorList>
            <consortium name="DOE Joint Genome Institute"/>
            <consortium name="Mycorrhizal Genomics Consortium"/>
            <person name="Kohler A."/>
            <person name="Kuo A."/>
            <person name="Nagy L.G."/>
            <person name="Floudas D."/>
            <person name="Copeland A."/>
            <person name="Barry K.W."/>
            <person name="Cichocki N."/>
            <person name="Veneault-Fourrey C."/>
            <person name="LaButti K."/>
            <person name="Lindquist E.A."/>
            <person name="Lipzen A."/>
            <person name="Lundell T."/>
            <person name="Morin E."/>
            <person name="Murat C."/>
            <person name="Riley R."/>
            <person name="Ohm R."/>
            <person name="Sun H."/>
            <person name="Tunlid A."/>
            <person name="Henrissat B."/>
            <person name="Grigoriev I.V."/>
            <person name="Hibbett D.S."/>
            <person name="Martin F."/>
        </authorList>
    </citation>
    <scope>NUCLEOTIDE SEQUENCE [LARGE SCALE GENOMIC DNA]</scope>
    <source>
        <strain evidence="4">Foug A</strain>
    </source>
</reference>
<reference evidence="3 4" key="1">
    <citation type="submission" date="2014-04" db="EMBL/GenBank/DDBJ databases">
        <authorList>
            <consortium name="DOE Joint Genome Institute"/>
            <person name="Kuo A."/>
            <person name="Kohler A."/>
            <person name="Nagy L.G."/>
            <person name="Floudas D."/>
            <person name="Copeland A."/>
            <person name="Barry K.W."/>
            <person name="Cichocki N."/>
            <person name="Veneault-Fourrey C."/>
            <person name="LaButti K."/>
            <person name="Lindquist E.A."/>
            <person name="Lipzen A."/>
            <person name="Lundell T."/>
            <person name="Morin E."/>
            <person name="Murat C."/>
            <person name="Sun H."/>
            <person name="Tunlid A."/>
            <person name="Henrissat B."/>
            <person name="Grigoriev I.V."/>
            <person name="Hibbett D.S."/>
            <person name="Martin F."/>
            <person name="Nordberg H.P."/>
            <person name="Cantor M.N."/>
            <person name="Hua S.X."/>
        </authorList>
    </citation>
    <scope>NUCLEOTIDE SEQUENCE [LARGE SCALE GENOMIC DNA]</scope>
    <source>
        <strain evidence="3 4">Foug A</strain>
    </source>
</reference>
<evidence type="ECO:0000259" key="1">
    <source>
        <dbReference type="Pfam" id="PF14214"/>
    </source>
</evidence>
<evidence type="ECO:0000313" key="3">
    <source>
        <dbReference type="EMBL" id="KIM64728.1"/>
    </source>
</evidence>
<dbReference type="AlphaFoldDB" id="A0A0C2ZT90"/>
<evidence type="ECO:0000259" key="2">
    <source>
        <dbReference type="Pfam" id="PF20209"/>
    </source>
</evidence>
<dbReference type="InterPro" id="IPR046700">
    <property type="entry name" value="DUF6570"/>
</dbReference>
<dbReference type="Pfam" id="PF14214">
    <property type="entry name" value="Helitron_like_N"/>
    <property type="match status" value="1"/>
</dbReference>
<dbReference type="OrthoDB" id="432234at2759"/>
<keyword evidence="4" id="KW-1185">Reference proteome</keyword>
<dbReference type="HOGENOM" id="CLU_001248_4_1_1"/>
<dbReference type="Pfam" id="PF20209">
    <property type="entry name" value="DUF6570"/>
    <property type="match status" value="1"/>
</dbReference>
<gene>
    <name evidence="3" type="ORF">SCLCIDRAFT_114512</name>
</gene>
<feature type="domain" description="DUF6570" evidence="2">
    <location>
        <begin position="6"/>
        <end position="69"/>
    </location>
</feature>
<evidence type="ECO:0000313" key="4">
    <source>
        <dbReference type="Proteomes" id="UP000053989"/>
    </source>
</evidence>
<dbReference type="InParanoid" id="A0A0C2ZT90"/>
<name>A0A0C2ZT90_9AGAM</name>
<dbReference type="Proteomes" id="UP000053989">
    <property type="component" value="Unassembled WGS sequence"/>
</dbReference>
<feature type="domain" description="Helitron helicase-like" evidence="1">
    <location>
        <begin position="224"/>
        <end position="404"/>
    </location>
</feature>
<accession>A0A0C2ZT90</accession>
<dbReference type="InterPro" id="IPR025476">
    <property type="entry name" value="Helitron_helicase-like"/>
</dbReference>
<proteinExistence type="predicted"/>
<organism evidence="3 4">
    <name type="scientific">Scleroderma citrinum Foug A</name>
    <dbReference type="NCBI Taxonomy" id="1036808"/>
    <lineage>
        <taxon>Eukaryota</taxon>
        <taxon>Fungi</taxon>
        <taxon>Dikarya</taxon>
        <taxon>Basidiomycota</taxon>
        <taxon>Agaricomycotina</taxon>
        <taxon>Agaricomycetes</taxon>
        <taxon>Agaricomycetidae</taxon>
        <taxon>Boletales</taxon>
        <taxon>Sclerodermatineae</taxon>
        <taxon>Sclerodermataceae</taxon>
        <taxon>Scleroderma</taxon>
    </lineage>
</organism>